<evidence type="ECO:0000256" key="4">
    <source>
        <dbReference type="SAM" id="MobiDB-lite"/>
    </source>
</evidence>
<dbReference type="SMART" id="SM00906">
    <property type="entry name" value="Fungal_trans"/>
    <property type="match status" value="1"/>
</dbReference>
<dbReference type="GO" id="GO:0005634">
    <property type="term" value="C:nucleus"/>
    <property type="evidence" value="ECO:0007669"/>
    <property type="project" value="UniProtKB-SubCell"/>
</dbReference>
<organism evidence="6 7">
    <name type="scientific">Fusarium venenatum</name>
    <dbReference type="NCBI Taxonomy" id="56646"/>
    <lineage>
        <taxon>Eukaryota</taxon>
        <taxon>Fungi</taxon>
        <taxon>Dikarya</taxon>
        <taxon>Ascomycota</taxon>
        <taxon>Pezizomycotina</taxon>
        <taxon>Sordariomycetes</taxon>
        <taxon>Hypocreomycetidae</taxon>
        <taxon>Hypocreales</taxon>
        <taxon>Nectriaceae</taxon>
        <taxon>Fusarium</taxon>
    </lineage>
</organism>
<dbReference type="CDD" id="cd12148">
    <property type="entry name" value="fungal_TF_MHR"/>
    <property type="match status" value="1"/>
</dbReference>
<dbReference type="Gene3D" id="4.10.240.10">
    <property type="entry name" value="Zn(2)-C6 fungal-type DNA-binding domain"/>
    <property type="match status" value="1"/>
</dbReference>
<evidence type="ECO:0000313" key="7">
    <source>
        <dbReference type="Proteomes" id="UP000245910"/>
    </source>
</evidence>
<keyword evidence="7" id="KW-1185">Reference proteome</keyword>
<dbReference type="GO" id="GO:0008270">
    <property type="term" value="F:zinc ion binding"/>
    <property type="evidence" value="ECO:0007669"/>
    <property type="project" value="InterPro"/>
</dbReference>
<dbReference type="Proteomes" id="UP000245910">
    <property type="component" value="Chromosome III"/>
</dbReference>
<evidence type="ECO:0000259" key="5">
    <source>
        <dbReference type="PROSITE" id="PS50048"/>
    </source>
</evidence>
<dbReference type="OrthoDB" id="2269373at2759"/>
<feature type="domain" description="Zn(2)-C6 fungal-type" evidence="5">
    <location>
        <begin position="5"/>
        <end position="36"/>
    </location>
</feature>
<dbReference type="AlphaFoldDB" id="A0A2L2TPF0"/>
<dbReference type="GO" id="GO:0003677">
    <property type="term" value="F:DNA binding"/>
    <property type="evidence" value="ECO:0007669"/>
    <property type="project" value="InterPro"/>
</dbReference>
<protein>
    <recommendedName>
        <fullName evidence="5">Zn(2)-C6 fungal-type domain-containing protein</fullName>
    </recommendedName>
</protein>
<accession>A0A2L2TPF0</accession>
<reference evidence="7" key="1">
    <citation type="submission" date="2014-10" db="EMBL/GenBank/DDBJ databases">
        <authorList>
            <person name="King R."/>
        </authorList>
    </citation>
    <scope>NUCLEOTIDE SEQUENCE [LARGE SCALE GENOMIC DNA]</scope>
    <source>
        <strain evidence="7">A3/5</strain>
    </source>
</reference>
<dbReference type="InterPro" id="IPR001138">
    <property type="entry name" value="Zn2Cys6_DnaBD"/>
</dbReference>
<evidence type="ECO:0000256" key="1">
    <source>
        <dbReference type="ARBA" id="ARBA00004123"/>
    </source>
</evidence>
<dbReference type="EMBL" id="LN649231">
    <property type="protein sequence ID" value="CEI70383.1"/>
    <property type="molecule type" value="Genomic_DNA"/>
</dbReference>
<sequence length="592" mass="66985">MRSQACEPCAKRKVKCDRAEPPCSNCKRRKNDTCIYPELSPFERIKKLEDIVRALGGDPASENGGSPSLENLQRPKRSVSTETSHVQTPMMVQQEGKAVYHESEGWQTWIDVTKLYQGTKAPFNPADPRGSALSPAKFLPHAFNGSPWGDNTLVSGTLSLQMPTLEAVKLWDIFMERVEPVVKINFKWTLSHLKAAITDGEKWDRLEDGERALVLSTRLFAAKANIDTLTSRSLWTLMGLVSRSAEQLGIHRDGTVLGLSPIETEERRRIWWQLQHLDLILSLKNGVTPLSFATAWDVKLPLNIEDEDLDPNSKDPPKERTGLTGFAYTGFTYYLLEAQRNFRVTQANQLAAGEGSLLGCLADSMIDGLERGLNENFLQYCDPINPLHTLLQISARAVVNILRLRKYHEAKMRSNSAKDKCHIEHFDLCMQAMRYQVVSHANPLLQKFRWLAETSFVWYALIGILVDMTLLTDVAMIQSAWSLLEDLYGVTEHLTDMSEDRRTSHAAKSVIATWNECRQKPGLEYMEKPAFVSQLEELLAQDERNLAADASRKENQRDTIMDFGQGKTGEDDLQPFGFEFADIDWAFWDSIS</sequence>
<dbReference type="PANTHER" id="PTHR31001">
    <property type="entry name" value="UNCHARACTERIZED TRANSCRIPTIONAL REGULATORY PROTEIN"/>
    <property type="match status" value="1"/>
</dbReference>
<dbReference type="SUPFAM" id="SSF57701">
    <property type="entry name" value="Zn2/Cys6 DNA-binding domain"/>
    <property type="match status" value="1"/>
</dbReference>
<proteinExistence type="predicted"/>
<dbReference type="Pfam" id="PF04082">
    <property type="entry name" value="Fungal_trans"/>
    <property type="match status" value="1"/>
</dbReference>
<dbReference type="PANTHER" id="PTHR31001:SF85">
    <property type="entry name" value="ZN(II)2CYS6 TRANSCRIPTION FACTOR (EUROFUNG)"/>
    <property type="match status" value="1"/>
</dbReference>
<name>A0A2L2TPF0_9HYPO</name>
<evidence type="ECO:0000256" key="2">
    <source>
        <dbReference type="ARBA" id="ARBA00022723"/>
    </source>
</evidence>
<dbReference type="PROSITE" id="PS50048">
    <property type="entry name" value="ZN2_CY6_FUNGAL_2"/>
    <property type="match status" value="1"/>
</dbReference>
<dbReference type="GO" id="GO:0006351">
    <property type="term" value="P:DNA-templated transcription"/>
    <property type="evidence" value="ECO:0007669"/>
    <property type="project" value="InterPro"/>
</dbReference>
<dbReference type="InterPro" id="IPR007219">
    <property type="entry name" value="XnlR_reg_dom"/>
</dbReference>
<keyword evidence="3" id="KW-0539">Nucleus</keyword>
<dbReference type="InterPro" id="IPR050613">
    <property type="entry name" value="Sec_Metabolite_Reg"/>
</dbReference>
<dbReference type="Pfam" id="PF00172">
    <property type="entry name" value="Zn_clus"/>
    <property type="match status" value="1"/>
</dbReference>
<dbReference type="GO" id="GO:0000981">
    <property type="term" value="F:DNA-binding transcription factor activity, RNA polymerase II-specific"/>
    <property type="evidence" value="ECO:0007669"/>
    <property type="project" value="InterPro"/>
</dbReference>
<comment type="subcellular location">
    <subcellularLocation>
        <location evidence="1">Nucleus</location>
    </subcellularLocation>
</comment>
<evidence type="ECO:0000256" key="3">
    <source>
        <dbReference type="ARBA" id="ARBA00023242"/>
    </source>
</evidence>
<dbReference type="STRING" id="56646.A0A2L2TPF0"/>
<feature type="region of interest" description="Disordered" evidence="4">
    <location>
        <begin position="56"/>
        <end position="86"/>
    </location>
</feature>
<dbReference type="SMART" id="SM00066">
    <property type="entry name" value="GAL4"/>
    <property type="match status" value="1"/>
</dbReference>
<dbReference type="CDD" id="cd00067">
    <property type="entry name" value="GAL4"/>
    <property type="match status" value="1"/>
</dbReference>
<dbReference type="InterPro" id="IPR036864">
    <property type="entry name" value="Zn2-C6_fun-type_DNA-bd_sf"/>
</dbReference>
<dbReference type="PROSITE" id="PS00463">
    <property type="entry name" value="ZN2_CY6_FUNGAL_1"/>
    <property type="match status" value="1"/>
</dbReference>
<evidence type="ECO:0000313" key="6">
    <source>
        <dbReference type="EMBL" id="CEI70383.1"/>
    </source>
</evidence>
<keyword evidence="2" id="KW-0479">Metal-binding</keyword>